<sequence length="218" mass="24181">MGYILICKAKNPVPSAEGYIRVILESNLLMASFYRSEFRNFLSKRLNTKRISVNCHSLHTCSLSPWGLDRAGLRSRLTSRLNQTRIPCKPTVDTSRPTENARRPTTIAKFPSLGVVPELIMDPSLRGERRLQVALQKIVQEASKLPFKGPLANSCICTRQPDSVYSTPPVPLSLLNLLKVKGKGRLKGALRGRVAPSNTRRDPSFFELPLSSAPVSLS</sequence>
<keyword evidence="2" id="KW-1185">Reference proteome</keyword>
<dbReference type="Proteomes" id="UP000178912">
    <property type="component" value="Unassembled WGS sequence"/>
</dbReference>
<organism evidence="1 2">
    <name type="scientific">Rhynchosporium agropyri</name>
    <dbReference type="NCBI Taxonomy" id="914238"/>
    <lineage>
        <taxon>Eukaryota</taxon>
        <taxon>Fungi</taxon>
        <taxon>Dikarya</taxon>
        <taxon>Ascomycota</taxon>
        <taxon>Pezizomycotina</taxon>
        <taxon>Leotiomycetes</taxon>
        <taxon>Helotiales</taxon>
        <taxon>Ploettnerulaceae</taxon>
        <taxon>Rhynchosporium</taxon>
    </lineage>
</organism>
<gene>
    <name evidence="1" type="ORF">RAG0_06387</name>
</gene>
<evidence type="ECO:0000313" key="2">
    <source>
        <dbReference type="Proteomes" id="UP000178912"/>
    </source>
</evidence>
<evidence type="ECO:0000313" key="1">
    <source>
        <dbReference type="EMBL" id="CZS97223.1"/>
    </source>
</evidence>
<protein>
    <submittedName>
        <fullName evidence="1">Uncharacterized protein</fullName>
    </submittedName>
</protein>
<accession>A0A1E1KGN4</accession>
<dbReference type="AlphaFoldDB" id="A0A1E1KGN4"/>
<name>A0A1E1KGN4_9HELO</name>
<proteinExistence type="predicted"/>
<reference evidence="2" key="1">
    <citation type="submission" date="2016-03" db="EMBL/GenBank/DDBJ databases">
        <authorList>
            <person name="Guldener U."/>
        </authorList>
    </citation>
    <scope>NUCLEOTIDE SEQUENCE [LARGE SCALE GENOMIC DNA]</scope>
    <source>
        <strain evidence="2">04CH-RAC-A.6.1</strain>
    </source>
</reference>
<dbReference type="EMBL" id="FJUX01000031">
    <property type="protein sequence ID" value="CZS97223.1"/>
    <property type="molecule type" value="Genomic_DNA"/>
</dbReference>